<reference evidence="2" key="1">
    <citation type="submission" date="2016-10" db="EMBL/GenBank/DDBJ databases">
        <authorList>
            <person name="Benchimol M."/>
            <person name="Almeida L.G."/>
            <person name="Vasconcelos A.T."/>
            <person name="Perreira-Neves A."/>
            <person name="Rosa I.A."/>
            <person name="Tasca T."/>
            <person name="Bogo M.R."/>
            <person name="de Souza W."/>
        </authorList>
    </citation>
    <scope>NUCLEOTIDE SEQUENCE [LARGE SCALE GENOMIC DNA]</scope>
    <source>
        <strain evidence="2">K</strain>
    </source>
</reference>
<feature type="transmembrane region" description="Helical" evidence="1">
    <location>
        <begin position="6"/>
        <end position="31"/>
    </location>
</feature>
<feature type="transmembrane region" description="Helical" evidence="1">
    <location>
        <begin position="248"/>
        <end position="268"/>
    </location>
</feature>
<dbReference type="EMBL" id="MLAK01000716">
    <property type="protein sequence ID" value="OHT06750.1"/>
    <property type="molecule type" value="Genomic_DNA"/>
</dbReference>
<name>A0A1J4KAQ0_9EUKA</name>
<gene>
    <name evidence="2" type="ORF">TRFO_05422</name>
</gene>
<keyword evidence="1" id="KW-0472">Membrane</keyword>
<dbReference type="AlphaFoldDB" id="A0A1J4KAQ0"/>
<comment type="caution">
    <text evidence="2">The sequence shown here is derived from an EMBL/GenBank/DDBJ whole genome shotgun (WGS) entry which is preliminary data.</text>
</comment>
<keyword evidence="3" id="KW-1185">Reference proteome</keyword>
<protein>
    <submittedName>
        <fullName evidence="2">Uncharacterized protein</fullName>
    </submittedName>
</protein>
<accession>A0A1J4KAQ0</accession>
<dbReference type="Proteomes" id="UP000179807">
    <property type="component" value="Unassembled WGS sequence"/>
</dbReference>
<sequence>MNIGFFLLFTTFAIITGLISISLYTVGALMAEFKSSGSILSIPLYPTAKNGLCQYVGVIPDGRDIYSIDNVTNFTINFPFTLFNDISSKQDLYIIHNLWGYNFNVSVTSIKGKTTSFGNFYRNDGLNRSNDVPVEDIYLMSQILPDDMKKYNKYFVFCPVSTLATKDLQIEPECNSTFGALTSFRSGFQTIRAGEVDIGQHHASSVDVNNHDEGLKITFTNLTANPMNYINPPMMFVALWKGTISRSLINGATTLLIVSASLMILAYFV</sequence>
<keyword evidence="1" id="KW-1133">Transmembrane helix</keyword>
<evidence type="ECO:0000313" key="2">
    <source>
        <dbReference type="EMBL" id="OHT06750.1"/>
    </source>
</evidence>
<evidence type="ECO:0000256" key="1">
    <source>
        <dbReference type="SAM" id="Phobius"/>
    </source>
</evidence>
<organism evidence="2 3">
    <name type="scientific">Tritrichomonas foetus</name>
    <dbReference type="NCBI Taxonomy" id="1144522"/>
    <lineage>
        <taxon>Eukaryota</taxon>
        <taxon>Metamonada</taxon>
        <taxon>Parabasalia</taxon>
        <taxon>Tritrichomonadida</taxon>
        <taxon>Tritrichomonadidae</taxon>
        <taxon>Tritrichomonas</taxon>
    </lineage>
</organism>
<dbReference type="GeneID" id="94827185"/>
<dbReference type="OrthoDB" id="10655518at2759"/>
<evidence type="ECO:0000313" key="3">
    <source>
        <dbReference type="Proteomes" id="UP000179807"/>
    </source>
</evidence>
<proteinExistence type="predicted"/>
<keyword evidence="1" id="KW-0812">Transmembrane</keyword>
<dbReference type="RefSeq" id="XP_068359886.1">
    <property type="nucleotide sequence ID" value="XM_068492481.1"/>
</dbReference>
<dbReference type="VEuPathDB" id="TrichDB:TRFO_05422"/>